<comment type="caution">
    <text evidence="1">The sequence shown here is derived from an EMBL/GenBank/DDBJ whole genome shotgun (WGS) entry which is preliminary data.</text>
</comment>
<dbReference type="Gene3D" id="3.60.10.10">
    <property type="entry name" value="Endonuclease/exonuclease/phosphatase"/>
    <property type="match status" value="1"/>
</dbReference>
<gene>
    <name evidence="1" type="ORF">PCOR1329_LOCUS39057</name>
</gene>
<accession>A0ABN9TH11</accession>
<dbReference type="Proteomes" id="UP001189429">
    <property type="component" value="Unassembled WGS sequence"/>
</dbReference>
<keyword evidence="2" id="KW-1185">Reference proteome</keyword>
<name>A0ABN9TH11_9DINO</name>
<dbReference type="SUPFAM" id="SSF56219">
    <property type="entry name" value="DNase I-like"/>
    <property type="match status" value="1"/>
</dbReference>
<evidence type="ECO:0000313" key="2">
    <source>
        <dbReference type="Proteomes" id="UP001189429"/>
    </source>
</evidence>
<sequence>MSGISKGLGSIDDLLASFKREIQGAVDSQINDVKVAIVQEISTHTTQLVKTVAANQDRTNQQDFSDLENWDRDPDPTILVANLSHIAAQAEVERELTPWLQEAGLQDGQWKIHGSSPGRHYVIQMAGDTGAAQRKVRAARRALRSSEGVWKDFSVPATEGGQARVYVGVDKSPKQVRMEVRTKKLAQITKDIHETARVKHDRLALKAGGVHPTAAERTQGEHSQSMLVIYNIHNYGLTTDQVDSLTARIKAEIDVAAAAPHRVTVMVLGDFNFAIDAPMYLQVSLVDKGVHVQPRQREHGSSWWQSLSELVELDPERPTHYMADEQRLSALDKIFTSIPPRLLVQWNLTATVLATPESLHAGGISDHAPVSVSFSSRPLRPPDQLPIPAVICGTLEFKEALDLVTQQSDLLRPPPIPKWRDMKRLIRERGFVAQRNFLDNLTLLDTSSRIASMRPQAKDATPALLLLDFGNAFPSLTHLFLWHLLDAIALPIGFQYFTAATYMSASACVSLHGVVSFFCYIQSGVMQGVKVGRWLTRLVLPERSCYNSARRAAMGRRVYRHGSGPALALSAEDATVLKKAGGWDVVDAIDTEEAEAERLGMWAPRAKKPPCGEECRVDALVHQRSTNKGRIVVTQVNRGRLGNHLFQWAALLSIAKEGGFEVVVRDLKYKPKDTAQMRGLASLVWEPQDYATLERPNLCHVWDQAPVTGDTACSAWACDAGGKRRAPHTSPRA</sequence>
<protein>
    <recommendedName>
        <fullName evidence="3">Reverse transcriptase domain-containing protein</fullName>
    </recommendedName>
</protein>
<proteinExistence type="predicted"/>
<reference evidence="1" key="1">
    <citation type="submission" date="2023-10" db="EMBL/GenBank/DDBJ databases">
        <authorList>
            <person name="Chen Y."/>
            <person name="Shah S."/>
            <person name="Dougan E. K."/>
            <person name="Thang M."/>
            <person name="Chan C."/>
        </authorList>
    </citation>
    <scope>NUCLEOTIDE SEQUENCE [LARGE SCALE GENOMIC DNA]</scope>
</reference>
<organism evidence="1 2">
    <name type="scientific">Prorocentrum cordatum</name>
    <dbReference type="NCBI Taxonomy" id="2364126"/>
    <lineage>
        <taxon>Eukaryota</taxon>
        <taxon>Sar</taxon>
        <taxon>Alveolata</taxon>
        <taxon>Dinophyceae</taxon>
        <taxon>Prorocentrales</taxon>
        <taxon>Prorocentraceae</taxon>
        <taxon>Prorocentrum</taxon>
    </lineage>
</organism>
<evidence type="ECO:0008006" key="3">
    <source>
        <dbReference type="Google" id="ProtNLM"/>
    </source>
</evidence>
<evidence type="ECO:0000313" key="1">
    <source>
        <dbReference type="EMBL" id="CAK0845181.1"/>
    </source>
</evidence>
<dbReference type="InterPro" id="IPR036691">
    <property type="entry name" value="Endo/exonu/phosph_ase_sf"/>
</dbReference>
<dbReference type="EMBL" id="CAUYUJ010014720">
    <property type="protein sequence ID" value="CAK0845181.1"/>
    <property type="molecule type" value="Genomic_DNA"/>
</dbReference>